<dbReference type="EMBL" id="JPKY01000111">
    <property type="protein sequence ID" value="KFH41889.1"/>
    <property type="molecule type" value="Genomic_DNA"/>
</dbReference>
<feature type="domain" description="Alpha-L-rhamnosidase six-hairpin glycosidase" evidence="3">
    <location>
        <begin position="276"/>
        <end position="487"/>
    </location>
</feature>
<dbReference type="OrthoDB" id="10036721at2759"/>
<dbReference type="InterPro" id="IPR035396">
    <property type="entry name" value="Bac_rhamnosid6H"/>
</dbReference>
<comment type="caution">
    <text evidence="5">The sequence shown here is derived from an EMBL/GenBank/DDBJ whole genome shotgun (WGS) entry which is preliminary data.</text>
</comment>
<evidence type="ECO:0000256" key="1">
    <source>
        <dbReference type="SAM" id="MobiDB-lite"/>
    </source>
</evidence>
<evidence type="ECO:0008006" key="7">
    <source>
        <dbReference type="Google" id="ProtNLM"/>
    </source>
</evidence>
<feature type="domain" description="Alpha-L-rhamnosidase C-terminal" evidence="4">
    <location>
        <begin position="605"/>
        <end position="677"/>
    </location>
</feature>
<dbReference type="PANTHER" id="PTHR34987">
    <property type="entry name" value="C, PUTATIVE (AFU_ORTHOLOGUE AFUA_3G02880)-RELATED"/>
    <property type="match status" value="1"/>
</dbReference>
<dbReference type="SUPFAM" id="SSF48208">
    <property type="entry name" value="Six-hairpin glycosidases"/>
    <property type="match status" value="1"/>
</dbReference>
<dbReference type="HOGENOM" id="CLU_021300_0_0_1"/>
<evidence type="ECO:0000313" key="6">
    <source>
        <dbReference type="Proteomes" id="UP000029964"/>
    </source>
</evidence>
<evidence type="ECO:0000256" key="2">
    <source>
        <dbReference type="SAM" id="SignalP"/>
    </source>
</evidence>
<keyword evidence="2" id="KW-0732">Signal</keyword>
<dbReference type="GO" id="GO:0003824">
    <property type="term" value="F:catalytic activity"/>
    <property type="evidence" value="ECO:0007669"/>
    <property type="project" value="UniProtKB-ARBA"/>
</dbReference>
<name>A0A086SXQ7_HAPC1</name>
<dbReference type="STRING" id="857340.A0A086SXQ7"/>
<reference evidence="6" key="1">
    <citation type="journal article" date="2014" name="Genome Announc.">
        <title>Genome sequence and annotation of Acremonium chrysogenum, producer of the beta-lactam antibiotic cephalosporin C.</title>
        <authorList>
            <person name="Terfehr D."/>
            <person name="Dahlmann T.A."/>
            <person name="Specht T."/>
            <person name="Zadra I."/>
            <person name="Kuernsteiner H."/>
            <person name="Kueck U."/>
        </authorList>
    </citation>
    <scope>NUCLEOTIDE SEQUENCE [LARGE SCALE GENOMIC DNA]</scope>
    <source>
        <strain evidence="6">ATCC 11550 / CBS 779.69 / DSM 880 / IAM 14645 / JCM 23072 / IMI 49137</strain>
    </source>
</reference>
<dbReference type="InterPro" id="IPR012341">
    <property type="entry name" value="6hp_glycosidase-like_sf"/>
</dbReference>
<dbReference type="GO" id="GO:0005975">
    <property type="term" value="P:carbohydrate metabolic process"/>
    <property type="evidence" value="ECO:0007669"/>
    <property type="project" value="InterPro"/>
</dbReference>
<proteinExistence type="predicted"/>
<organism evidence="5 6">
    <name type="scientific">Hapsidospora chrysogenum (strain ATCC 11550 / CBS 779.69 / DSM 880 / IAM 14645 / JCM 23072 / IMI 49137)</name>
    <name type="common">Acremonium chrysogenum</name>
    <dbReference type="NCBI Taxonomy" id="857340"/>
    <lineage>
        <taxon>Eukaryota</taxon>
        <taxon>Fungi</taxon>
        <taxon>Dikarya</taxon>
        <taxon>Ascomycota</taxon>
        <taxon>Pezizomycotina</taxon>
        <taxon>Sordariomycetes</taxon>
        <taxon>Hypocreomycetidae</taxon>
        <taxon>Hypocreales</taxon>
        <taxon>Bionectriaceae</taxon>
        <taxon>Hapsidospora</taxon>
    </lineage>
</organism>
<evidence type="ECO:0000259" key="4">
    <source>
        <dbReference type="Pfam" id="PF17390"/>
    </source>
</evidence>
<dbReference type="InterPro" id="IPR035398">
    <property type="entry name" value="Bac_rhamnosid_C"/>
</dbReference>
<dbReference type="Gene3D" id="2.60.420.10">
    <property type="entry name" value="Maltose phosphorylase, domain 3"/>
    <property type="match status" value="1"/>
</dbReference>
<dbReference type="Proteomes" id="UP000029964">
    <property type="component" value="Unassembled WGS sequence"/>
</dbReference>
<dbReference type="InterPro" id="IPR008928">
    <property type="entry name" value="6-hairpin_glycosidase_sf"/>
</dbReference>
<accession>A0A086SXQ7</accession>
<dbReference type="PANTHER" id="PTHR34987:SF5">
    <property type="entry name" value="ALPHA-RHAMNOSIDASE"/>
    <property type="match status" value="1"/>
</dbReference>
<gene>
    <name evidence="5" type="ORF">ACRE_074010</name>
</gene>
<dbReference type="Pfam" id="PF17390">
    <property type="entry name" value="Bac_rhamnosid_C"/>
    <property type="match status" value="1"/>
</dbReference>
<evidence type="ECO:0000313" key="5">
    <source>
        <dbReference type="EMBL" id="KFH41889.1"/>
    </source>
</evidence>
<dbReference type="Pfam" id="PF17389">
    <property type="entry name" value="Bac_rhamnosid6H"/>
    <property type="match status" value="1"/>
</dbReference>
<feature type="signal peptide" evidence="2">
    <location>
        <begin position="1"/>
        <end position="18"/>
    </location>
</feature>
<keyword evidence="6" id="KW-1185">Reference proteome</keyword>
<evidence type="ECO:0000259" key="3">
    <source>
        <dbReference type="Pfam" id="PF17389"/>
    </source>
</evidence>
<sequence>MRFRSLLALGSLIAAAQTAPPPGGKDPWSDKSWHKYVRSPSSDIVKPARILSENTTGDVSNPDGMINGKKPTTLSRKSARDDVPSVVVDFGLNVVGLLRINFDGSESTSNDSLPGLRLAFSETKEGLTDKSDYTRSYRGVHEEDKLTNGTDQVAVSNEKYTWVDKLGCEHERKVCSDGLHGFRYLRISLDALEQDAPYTTSLGSVSISSIELEWSAYLGTPDTFIGWFECSDEDINQWWYDGVYTVDTNTDYFFKNETEPRDAYSPTLDGKWVIHDGAKRDRDPYVGDLAVASLTSYLSHDFPEATRNVLEDLAIHQRADGWIPPASINNYTLPLFDYPLWWVVCSVDLVLYTGDTDYADKYWSVLVKTLDKYYPPFINSNGILDKSNGYGDYAFLPRSGPITYYNALYIHALQYAAQLAEHLGHQEDADRWTERASSIAPKLLARNFDDKAGAFFDGGPCPNAEAGTVCDVHAQDGNSIAILTGVTNDTISARILDYWAETTAQPYGNAFYDNSILSPGGRFAERVYALISFFELAARFRTPGSETSAYEEIRRLYGWMATHDPEVTQWEGIGPGGVSYQGPFMSYAHGWSTGIVPLMSNYVLGVTPTAPGFSAWRICPVVRGDLLWAKGVVPTSGDGDIKVSWVKDEDGKGLRVQFEAPEGTEGVVCVPDTGGSISVINLDGETQSLEDMVLKVKGGKHVLTLKP</sequence>
<feature type="region of interest" description="Disordered" evidence="1">
    <location>
        <begin position="54"/>
        <end position="78"/>
    </location>
</feature>
<dbReference type="AlphaFoldDB" id="A0A086SXQ7"/>
<protein>
    <recommendedName>
        <fullName evidence="7">Alpha-L-rhamnosidase</fullName>
    </recommendedName>
</protein>
<feature type="chain" id="PRO_5001815304" description="Alpha-L-rhamnosidase" evidence="2">
    <location>
        <begin position="19"/>
        <end position="707"/>
    </location>
</feature>
<dbReference type="Gene3D" id="1.50.10.10">
    <property type="match status" value="1"/>
</dbReference>